<dbReference type="PROSITE" id="PS50112">
    <property type="entry name" value="PAS"/>
    <property type="match status" value="2"/>
</dbReference>
<dbReference type="PROSITE" id="PS50113">
    <property type="entry name" value="PAC"/>
    <property type="match status" value="3"/>
</dbReference>
<reference evidence="4 5" key="1">
    <citation type="submission" date="2023-10" db="EMBL/GenBank/DDBJ databases">
        <title>Bacteria for the degradation of biodegradable plastic PBAT(Polybutylene adipate terephthalate).</title>
        <authorList>
            <person name="Weon H.-Y."/>
            <person name="Yeon J."/>
        </authorList>
    </citation>
    <scope>NUCLEOTIDE SEQUENCE [LARGE SCALE GENOMIC DNA]</scope>
    <source>
        <strain evidence="4 5">SBD 7-3</strain>
    </source>
</reference>
<dbReference type="Pfam" id="PF13188">
    <property type="entry name" value="PAS_8"/>
    <property type="match status" value="1"/>
</dbReference>
<gene>
    <name evidence="4" type="ORF">RXV79_07475</name>
</gene>
<keyword evidence="5" id="KW-1185">Reference proteome</keyword>
<evidence type="ECO:0000313" key="5">
    <source>
        <dbReference type="Proteomes" id="UP001303946"/>
    </source>
</evidence>
<keyword evidence="1" id="KW-0175">Coiled coil</keyword>
<feature type="domain" description="PAS" evidence="2">
    <location>
        <begin position="143"/>
        <end position="181"/>
    </location>
</feature>
<evidence type="ECO:0000256" key="1">
    <source>
        <dbReference type="SAM" id="Coils"/>
    </source>
</evidence>
<dbReference type="Gene3D" id="3.30.565.10">
    <property type="entry name" value="Histidine kinase-like ATPase, C-terminal domain"/>
    <property type="match status" value="1"/>
</dbReference>
<dbReference type="Gene3D" id="3.30.450.20">
    <property type="entry name" value="PAS domain"/>
    <property type="match status" value="7"/>
</dbReference>
<dbReference type="InterPro" id="IPR000700">
    <property type="entry name" value="PAS-assoc_C"/>
</dbReference>
<dbReference type="InterPro" id="IPR052155">
    <property type="entry name" value="Biofilm_reg_signaling"/>
</dbReference>
<dbReference type="InterPro" id="IPR011495">
    <property type="entry name" value="Sig_transdc_His_kin_sub2_dim/P"/>
</dbReference>
<name>A0ABZ0D5C6_9BURK</name>
<feature type="domain" description="PAS" evidence="2">
    <location>
        <begin position="872"/>
        <end position="943"/>
    </location>
</feature>
<accession>A0ABZ0D5C6</accession>
<dbReference type="InterPro" id="IPR013767">
    <property type="entry name" value="PAS_fold"/>
</dbReference>
<dbReference type="CDD" id="cd00130">
    <property type="entry name" value="PAS"/>
    <property type="match status" value="5"/>
</dbReference>
<dbReference type="Proteomes" id="UP001303946">
    <property type="component" value="Chromosome"/>
</dbReference>
<feature type="domain" description="PAC" evidence="3">
    <location>
        <begin position="695"/>
        <end position="746"/>
    </location>
</feature>
<evidence type="ECO:0000259" key="2">
    <source>
        <dbReference type="PROSITE" id="PS50112"/>
    </source>
</evidence>
<protein>
    <submittedName>
        <fullName evidence="4">PAS domain S-box protein</fullName>
    </submittedName>
</protein>
<dbReference type="NCBIfam" id="TIGR00229">
    <property type="entry name" value="sensory_box"/>
    <property type="match status" value="5"/>
</dbReference>
<dbReference type="InterPro" id="IPR036890">
    <property type="entry name" value="HATPase_C_sf"/>
</dbReference>
<dbReference type="Pfam" id="PF08448">
    <property type="entry name" value="PAS_4"/>
    <property type="match status" value="3"/>
</dbReference>
<dbReference type="PANTHER" id="PTHR44757:SF2">
    <property type="entry name" value="BIOFILM ARCHITECTURE MAINTENANCE PROTEIN MBAA"/>
    <property type="match status" value="1"/>
</dbReference>
<dbReference type="Pfam" id="PF13426">
    <property type="entry name" value="PAS_9"/>
    <property type="match status" value="1"/>
</dbReference>
<feature type="domain" description="PAC" evidence="3">
    <location>
        <begin position="820"/>
        <end position="871"/>
    </location>
</feature>
<feature type="coiled-coil region" evidence="1">
    <location>
        <begin position="982"/>
        <end position="1009"/>
    </location>
</feature>
<sequence length="1206" mass="132590">MFDPKALRHFLDSLPDAVLVVDRSARIYHANAAAQRWLHINAGSPLQSTQAHLGAALVQSTLQVLSKGVPRLHASAPAFPDHVTLADGTRCAVSLTPLESERWALRIARETPARADDDTQHASMPLELMQLFWESPFPAAVQDENFRLLQVNQAYADFLGYTPEQLVGRDPVDLQPQEDRELNLAYRAQADFFSEPGKPAQLVERRLLHADGRERWCRATWRRWVDEAGRTRYLSILQDNTAEHVARERADRTSRELDDWFDLSPVGMVLFDEQGLLVRTNPAFEALAVQVPVLMSEAEPAVQQLLCWVGGQPLASLQPGASPVESQAVLAQPDGSVRTLRSAVRCYRTASGQLRFMAVVEDRSAEEERDLAQMQIGALMDTAGVGLATFQESGGWVQHGSALAPSGGGDSAAAALQSIRREVVLPESLPEYERLQHALRHGERTEVRYAIRHPELGLRWLQTRVEPATLASGKRTTSVVTLDVTEQHQSHQRSDTLLREMTTILENTTAGMAYLRSGVLVRCNSRFEALLGVRAGQVVGFGLTELFASQPDAPRLVHEIEAALAADSVYEAELSFQLHGQPTQWCALTVRRAGPAGDASEAIAVLSDITRLKAQQIELEALARDRELMFSLSEVGIAFIRDDRVQRANQAMCQLMGLDASTMNGLPTSALYPNEEEFLRLRAITRASMAKTGRWKGERQLRRHDGSLVWVQVSTRQINDDNPDEGLIASYVNVDDRHRAQQAVALQAERTRAILDSVLVGIVTVGPGGIEWMNRSARRMFGGDLADFIGQPMSTVAMPGDEHPFRQTQYLHELVEGQAETFECKVKARDGREFWVVGNAVVTGRESTGRQLTYALLDIERRRQAEARTAEVQASLQRVIEAAPLAISLFDAQTLRIVQVNQTAAQSIGLAPDQLIGRTPEELFEPTLAERYRADMTLALSTRALTQREYRIETDGEARLWDARYLPMASADASTDQLLLVATDVTEQRAAQEARLEAAIAQREMLVKEVHHRIKNNLQGVAGLLQQIGARKPEMAPAISEVVGQVQAIAQVYGLQVGATGPLRVKSVLEAITGSVQRTFGRTIRLTVDGPAHLWALPEAESIPIALTINELLTNAVKHSMAIDDPSAVHCSLVCSEARVQIGIANRGQLPAGFNLARFPGGVSGLGLVRALLPRRSATLTVEQQGDDVLATIVLVPPGVTRIEPA</sequence>
<dbReference type="SUPFAM" id="SSF55874">
    <property type="entry name" value="ATPase domain of HSP90 chaperone/DNA topoisomerase II/histidine kinase"/>
    <property type="match status" value="1"/>
</dbReference>
<organism evidence="4 5">
    <name type="scientific">Piscinibacter gummiphilus</name>
    <dbReference type="NCBI Taxonomy" id="946333"/>
    <lineage>
        <taxon>Bacteria</taxon>
        <taxon>Pseudomonadati</taxon>
        <taxon>Pseudomonadota</taxon>
        <taxon>Betaproteobacteria</taxon>
        <taxon>Burkholderiales</taxon>
        <taxon>Sphaerotilaceae</taxon>
        <taxon>Piscinibacter</taxon>
    </lineage>
</organism>
<dbReference type="Pfam" id="PF07568">
    <property type="entry name" value="HisKA_2"/>
    <property type="match status" value="1"/>
</dbReference>
<dbReference type="InterPro" id="IPR001610">
    <property type="entry name" value="PAC"/>
</dbReference>
<dbReference type="InterPro" id="IPR000014">
    <property type="entry name" value="PAS"/>
</dbReference>
<dbReference type="RefSeq" id="WP_316702772.1">
    <property type="nucleotide sequence ID" value="NZ_CP136336.1"/>
</dbReference>
<dbReference type="Pfam" id="PF00989">
    <property type="entry name" value="PAS"/>
    <property type="match status" value="1"/>
</dbReference>
<dbReference type="SUPFAM" id="SSF55785">
    <property type="entry name" value="PYP-like sensor domain (PAS domain)"/>
    <property type="match status" value="7"/>
</dbReference>
<proteinExistence type="predicted"/>
<dbReference type="SMART" id="SM00091">
    <property type="entry name" value="PAS"/>
    <property type="match status" value="7"/>
</dbReference>
<feature type="domain" description="PAC" evidence="3">
    <location>
        <begin position="201"/>
        <end position="252"/>
    </location>
</feature>
<evidence type="ECO:0000259" key="3">
    <source>
        <dbReference type="PROSITE" id="PS50113"/>
    </source>
</evidence>
<dbReference type="PANTHER" id="PTHR44757">
    <property type="entry name" value="DIGUANYLATE CYCLASE DGCP"/>
    <property type="match status" value="1"/>
</dbReference>
<dbReference type="EMBL" id="CP136336">
    <property type="protein sequence ID" value="WOB09899.1"/>
    <property type="molecule type" value="Genomic_DNA"/>
</dbReference>
<dbReference type="InterPro" id="IPR013656">
    <property type="entry name" value="PAS_4"/>
</dbReference>
<evidence type="ECO:0000313" key="4">
    <source>
        <dbReference type="EMBL" id="WOB09899.1"/>
    </source>
</evidence>
<dbReference type="InterPro" id="IPR035965">
    <property type="entry name" value="PAS-like_dom_sf"/>
</dbReference>
<dbReference type="SMART" id="SM00086">
    <property type="entry name" value="PAC"/>
    <property type="match status" value="6"/>
</dbReference>